<evidence type="ECO:0000313" key="11">
    <source>
        <dbReference type="EMBL" id="GBF96968.1"/>
    </source>
</evidence>
<dbReference type="SMART" id="SM00762">
    <property type="entry name" value="Cog4"/>
    <property type="match status" value="1"/>
</dbReference>
<evidence type="ECO:0000256" key="6">
    <source>
        <dbReference type="ARBA" id="ARBA00023034"/>
    </source>
</evidence>
<evidence type="ECO:0000256" key="8">
    <source>
        <dbReference type="ARBA" id="ARBA00031340"/>
    </source>
</evidence>
<evidence type="ECO:0000256" key="9">
    <source>
        <dbReference type="SAM" id="MobiDB-lite"/>
    </source>
</evidence>
<feature type="region of interest" description="Disordered" evidence="9">
    <location>
        <begin position="322"/>
        <end position="342"/>
    </location>
</feature>
<reference evidence="11 12" key="1">
    <citation type="journal article" date="2018" name="Sci. Rep.">
        <title>Raphidocelis subcapitata (=Pseudokirchneriella subcapitata) provides an insight into genome evolution and environmental adaptations in the Sphaeropleales.</title>
        <authorList>
            <person name="Suzuki S."/>
            <person name="Yamaguchi H."/>
            <person name="Nakajima N."/>
            <person name="Kawachi M."/>
        </authorList>
    </citation>
    <scope>NUCLEOTIDE SEQUENCE [LARGE SCALE GENOMIC DNA]</scope>
    <source>
        <strain evidence="11 12">NIES-35</strain>
    </source>
</reference>
<dbReference type="PANTHER" id="PTHR24016">
    <property type="entry name" value="CONSERVED OLIGOMERIC GOLGI COMPLEX SUBUNIT 4"/>
    <property type="match status" value="1"/>
</dbReference>
<evidence type="ECO:0000256" key="7">
    <source>
        <dbReference type="ARBA" id="ARBA00023136"/>
    </source>
</evidence>
<dbReference type="Pfam" id="PF08318">
    <property type="entry name" value="COG4_m"/>
    <property type="match status" value="1"/>
</dbReference>
<dbReference type="OrthoDB" id="47059at2759"/>
<evidence type="ECO:0000256" key="3">
    <source>
        <dbReference type="ARBA" id="ARBA00020975"/>
    </source>
</evidence>
<dbReference type="GO" id="GO:0015031">
    <property type="term" value="P:protein transport"/>
    <property type="evidence" value="ECO:0007669"/>
    <property type="project" value="UniProtKB-KW"/>
</dbReference>
<dbReference type="Pfam" id="PF20662">
    <property type="entry name" value="COG4_C"/>
    <property type="match status" value="1"/>
</dbReference>
<dbReference type="InterPro" id="IPR013167">
    <property type="entry name" value="COG4_M"/>
</dbReference>
<organism evidence="11 12">
    <name type="scientific">Raphidocelis subcapitata</name>
    <dbReference type="NCBI Taxonomy" id="307507"/>
    <lineage>
        <taxon>Eukaryota</taxon>
        <taxon>Viridiplantae</taxon>
        <taxon>Chlorophyta</taxon>
        <taxon>core chlorophytes</taxon>
        <taxon>Chlorophyceae</taxon>
        <taxon>CS clade</taxon>
        <taxon>Sphaeropleales</taxon>
        <taxon>Selenastraceae</taxon>
        <taxon>Raphidocelis</taxon>
    </lineage>
</organism>
<name>A0A2V0PAS9_9CHLO</name>
<protein>
    <recommendedName>
        <fullName evidence="3">Conserved oligomeric Golgi complex subunit 4</fullName>
    </recommendedName>
    <alternativeName>
        <fullName evidence="8">Component of oligomeric Golgi complex 4</fullName>
    </alternativeName>
</protein>
<sequence>MRENDAPMQQLARITNLHDVTRLLHDVVAQERACDAALDKMLCKRTELERGILVLNATTSEMLELVRADAEQLLGSVASTASAADAIGARVRRLDTAQSRVRAALALVDLILDRTSCVSGVQGAMAGGDFEAAAGHIATFLDLERRLAGAAGALSDDTGQVEEQRQLLLAAKARLEAIVAARLEEAVAARDHAAVTRFVRLHRPLGNAQLGVSRYIAYARLVVGSQAREQYDALCEALDGAAAAGAGKKRPAVDFVGSMTGLFRELAMAAERDEAEISAAFGPAAVADVVLAVQSECDAQGLRMLRRFQEARRVAAIAADAARAQATGPGAGGKPEGPDPRAVEPLVQEIVLLVQRSEEYNSFMVAKMKAALKQHFDQQRQLALGHAAPGPRESSSGADKQQQQQQQAGGGDGGGEDAAARAAAAEALQQQAAAAMQAAEAKYRSGAFAVACRELVASYLALEEYYLDATAAMAVAIDALVPDALTSSMVDDTFYILRKCGSRALATGSVQVVAALLGELNDALANAYRGALQKRLAGGPSRLVAAAPSMPGAPHASLDAAAAAAAAEHAVAINNADVSADYAAKLRTELEALAGRVFLSGGERERVASVLSDLGKTGSDFRALATRALESLADALLPRLRAVLDEVGSASYTLGDADYAAGDADDGWPARLLAALDLQLRWLQPRLTPGAWEGLFHSLLDKLLARLEVLIGRKRFSQLGGLQLDRDVRALVAATGAMTARTVRDKFARLTQMATVLSLESVQEFLDYWGDDTGHITWRLTPAEVRAVLAQREDFSRDVVAALPL</sequence>
<dbReference type="Gene3D" id="1.20.58.1970">
    <property type="match status" value="1"/>
</dbReference>
<proteinExistence type="inferred from homology"/>
<evidence type="ECO:0000256" key="4">
    <source>
        <dbReference type="ARBA" id="ARBA00022448"/>
    </source>
</evidence>
<comment type="caution">
    <text evidence="11">The sequence shown here is derived from an EMBL/GenBank/DDBJ whole genome shotgun (WGS) entry which is preliminary data.</text>
</comment>
<comment type="similarity">
    <text evidence="2">Belongs to the COG4 family.</text>
</comment>
<dbReference type="AlphaFoldDB" id="A0A2V0PAS9"/>
<evidence type="ECO:0000259" key="10">
    <source>
        <dbReference type="SMART" id="SM00762"/>
    </source>
</evidence>
<feature type="compositionally biased region" description="Low complexity" evidence="9">
    <location>
        <begin position="397"/>
        <end position="407"/>
    </location>
</feature>
<keyword evidence="6" id="KW-0333">Golgi apparatus</keyword>
<evidence type="ECO:0000256" key="5">
    <source>
        <dbReference type="ARBA" id="ARBA00022927"/>
    </source>
</evidence>
<comment type="subcellular location">
    <subcellularLocation>
        <location evidence="1">Golgi apparatus membrane</location>
        <topology evidence="1">Peripheral membrane protein</topology>
    </subcellularLocation>
</comment>
<dbReference type="PANTHER" id="PTHR24016:SF0">
    <property type="entry name" value="CONSERVED OLIGOMERIC GOLGI COMPLEX SUBUNIT 4"/>
    <property type="match status" value="1"/>
</dbReference>
<dbReference type="Gene3D" id="1.10.287.1060">
    <property type="entry name" value="ESAT-6-like"/>
    <property type="match status" value="1"/>
</dbReference>
<accession>A0A2V0PAS9</accession>
<keyword evidence="5" id="KW-0653">Protein transport</keyword>
<dbReference type="Pfam" id="PF20663">
    <property type="entry name" value="COG4_N"/>
    <property type="match status" value="1"/>
</dbReference>
<keyword evidence="7" id="KW-0472">Membrane</keyword>
<feature type="domain" description="COG4 transport protein middle alpha-helical bundle" evidence="10">
    <location>
        <begin position="168"/>
        <end position="537"/>
    </location>
</feature>
<dbReference type="GO" id="GO:0000139">
    <property type="term" value="C:Golgi membrane"/>
    <property type="evidence" value="ECO:0007669"/>
    <property type="project" value="UniProtKB-SubCell"/>
</dbReference>
<keyword evidence="12" id="KW-1185">Reference proteome</keyword>
<dbReference type="InterPro" id="IPR048684">
    <property type="entry name" value="COG4_C"/>
</dbReference>
<dbReference type="InParanoid" id="A0A2V0PAS9"/>
<dbReference type="InterPro" id="IPR048682">
    <property type="entry name" value="COG4"/>
</dbReference>
<dbReference type="InterPro" id="IPR048680">
    <property type="entry name" value="COG4_N"/>
</dbReference>
<gene>
    <name evidence="11" type="ORF">Rsub_09048</name>
</gene>
<evidence type="ECO:0000256" key="1">
    <source>
        <dbReference type="ARBA" id="ARBA00004395"/>
    </source>
</evidence>
<dbReference type="FunCoup" id="A0A2V0PAS9">
    <property type="interactions" value="2067"/>
</dbReference>
<feature type="region of interest" description="Disordered" evidence="9">
    <location>
        <begin position="380"/>
        <end position="422"/>
    </location>
</feature>
<evidence type="ECO:0000256" key="2">
    <source>
        <dbReference type="ARBA" id="ARBA00009215"/>
    </source>
</evidence>
<dbReference type="Proteomes" id="UP000247498">
    <property type="component" value="Unassembled WGS sequence"/>
</dbReference>
<dbReference type="EMBL" id="BDRX01000089">
    <property type="protein sequence ID" value="GBF96968.1"/>
    <property type="molecule type" value="Genomic_DNA"/>
</dbReference>
<dbReference type="STRING" id="307507.A0A2V0PAS9"/>
<keyword evidence="4" id="KW-0813">Transport</keyword>
<evidence type="ECO:0000313" key="12">
    <source>
        <dbReference type="Proteomes" id="UP000247498"/>
    </source>
</evidence>